<keyword evidence="3" id="KW-1185">Reference proteome</keyword>
<protein>
    <submittedName>
        <fullName evidence="2">Uncharacterized protein</fullName>
    </submittedName>
</protein>
<proteinExistence type="predicted"/>
<comment type="caution">
    <text evidence="2">The sequence shown here is derived from an EMBL/GenBank/DDBJ whole genome shotgun (WGS) entry which is preliminary data.</text>
</comment>
<organism evidence="2 3">
    <name type="scientific">Halorientalis brevis</name>
    <dbReference type="NCBI Taxonomy" id="1126241"/>
    <lineage>
        <taxon>Archaea</taxon>
        <taxon>Methanobacteriati</taxon>
        <taxon>Methanobacteriota</taxon>
        <taxon>Stenosarchaea group</taxon>
        <taxon>Halobacteria</taxon>
        <taxon>Halobacteriales</taxon>
        <taxon>Haloarculaceae</taxon>
        <taxon>Halorientalis</taxon>
    </lineage>
</organism>
<evidence type="ECO:0000256" key="1">
    <source>
        <dbReference type="SAM" id="MobiDB-lite"/>
    </source>
</evidence>
<reference evidence="2 3" key="1">
    <citation type="journal article" date="2019" name="Int. J. Syst. Evol. Microbiol.">
        <title>The Global Catalogue of Microorganisms (GCM) 10K type strain sequencing project: providing services to taxonomists for standard genome sequencing and annotation.</title>
        <authorList>
            <consortium name="The Broad Institute Genomics Platform"/>
            <consortium name="The Broad Institute Genome Sequencing Center for Infectious Disease"/>
            <person name="Wu L."/>
            <person name="Ma J."/>
        </authorList>
    </citation>
    <scope>NUCLEOTIDE SEQUENCE [LARGE SCALE GENOMIC DNA]</scope>
    <source>
        <strain evidence="2 3">CGMCC 1.12125</strain>
    </source>
</reference>
<gene>
    <name evidence="2" type="ORF">ACFR9U_14315</name>
</gene>
<accession>A0ABD6CFP3</accession>
<name>A0ABD6CFP3_9EURY</name>
<dbReference type="EMBL" id="JBHUDJ010000009">
    <property type="protein sequence ID" value="MFD1588154.1"/>
    <property type="molecule type" value="Genomic_DNA"/>
</dbReference>
<evidence type="ECO:0000313" key="2">
    <source>
        <dbReference type="EMBL" id="MFD1588154.1"/>
    </source>
</evidence>
<dbReference type="RefSeq" id="WP_247381703.1">
    <property type="nucleotide sequence ID" value="NZ_JALLGV010000011.1"/>
</dbReference>
<dbReference type="Proteomes" id="UP001597119">
    <property type="component" value="Unassembled WGS sequence"/>
</dbReference>
<sequence length="101" mass="11187">MNTTLGDFGAGGRRSPAGDQLLNTKERAIDAATGEWQYQAHTSNTVGWHIPETPKTLLLKQKPSGWQLVRANKPIGSRDTLAEALDLAEQYMADRPEGRRR</sequence>
<evidence type="ECO:0000313" key="3">
    <source>
        <dbReference type="Proteomes" id="UP001597119"/>
    </source>
</evidence>
<dbReference type="AlphaFoldDB" id="A0ABD6CFP3"/>
<feature type="region of interest" description="Disordered" evidence="1">
    <location>
        <begin position="1"/>
        <end position="21"/>
    </location>
</feature>